<name>A0ABQ1XYR0_9MICC</name>
<evidence type="ECO:0000313" key="2">
    <source>
        <dbReference type="EMBL" id="GGH07087.1"/>
    </source>
</evidence>
<sequence length="194" mass="20030">MAAHRLGAAVRLCLLLAAAAIVGGMFGFLLVWGPLVVPGWALGASLLVLSLALAVVRAFLLRRNAASGEQRSARRRSPLWVGIATVAGVCSVIGGVGDLGATYTVLRPPGPGFCQAAVREHSFLFAGGGELYAVGLGGFGRPVSSWTADDGYQPIASGSYDFTWEAEGALLTVHGGIDPVWPALHDFDCPARGS</sequence>
<dbReference type="Proteomes" id="UP000596938">
    <property type="component" value="Unassembled WGS sequence"/>
</dbReference>
<organism evidence="2 3">
    <name type="scientific">Pseudarthrobacter polychromogenes</name>
    <dbReference type="NCBI Taxonomy" id="1676"/>
    <lineage>
        <taxon>Bacteria</taxon>
        <taxon>Bacillati</taxon>
        <taxon>Actinomycetota</taxon>
        <taxon>Actinomycetes</taxon>
        <taxon>Micrococcales</taxon>
        <taxon>Micrococcaceae</taxon>
        <taxon>Pseudarthrobacter</taxon>
    </lineage>
</organism>
<feature type="transmembrane region" description="Helical" evidence="1">
    <location>
        <begin position="80"/>
        <end position="106"/>
    </location>
</feature>
<dbReference type="RefSeq" id="WP_188812946.1">
    <property type="nucleotide sequence ID" value="NZ_BAAAWV010000001.1"/>
</dbReference>
<protein>
    <submittedName>
        <fullName evidence="2">Uncharacterized protein</fullName>
    </submittedName>
</protein>
<evidence type="ECO:0000313" key="3">
    <source>
        <dbReference type="Proteomes" id="UP000596938"/>
    </source>
</evidence>
<keyword evidence="3" id="KW-1185">Reference proteome</keyword>
<evidence type="ECO:0000256" key="1">
    <source>
        <dbReference type="SAM" id="Phobius"/>
    </source>
</evidence>
<comment type="caution">
    <text evidence="2">The sequence shown here is derived from an EMBL/GenBank/DDBJ whole genome shotgun (WGS) entry which is preliminary data.</text>
</comment>
<gene>
    <name evidence="2" type="ORF">GCM10011577_34430</name>
</gene>
<accession>A0ABQ1XYR0</accession>
<feature type="transmembrane region" description="Helical" evidence="1">
    <location>
        <begin position="39"/>
        <end position="60"/>
    </location>
</feature>
<reference evidence="3" key="1">
    <citation type="journal article" date="2019" name="Int. J. Syst. Evol. Microbiol.">
        <title>The Global Catalogue of Microorganisms (GCM) 10K type strain sequencing project: providing services to taxonomists for standard genome sequencing and annotation.</title>
        <authorList>
            <consortium name="The Broad Institute Genomics Platform"/>
            <consortium name="The Broad Institute Genome Sequencing Center for Infectious Disease"/>
            <person name="Wu L."/>
            <person name="Ma J."/>
        </authorList>
    </citation>
    <scope>NUCLEOTIDE SEQUENCE [LARGE SCALE GENOMIC DNA]</scope>
    <source>
        <strain evidence="3">CGMCC 1.1927</strain>
    </source>
</reference>
<keyword evidence="1" id="KW-1133">Transmembrane helix</keyword>
<keyword evidence="1" id="KW-0812">Transmembrane</keyword>
<keyword evidence="1" id="KW-0472">Membrane</keyword>
<proteinExistence type="predicted"/>
<dbReference type="EMBL" id="BMKU01000013">
    <property type="protein sequence ID" value="GGH07087.1"/>
    <property type="molecule type" value="Genomic_DNA"/>
</dbReference>
<feature type="transmembrane region" description="Helical" evidence="1">
    <location>
        <begin position="12"/>
        <end position="33"/>
    </location>
</feature>